<evidence type="ECO:0000313" key="2">
    <source>
        <dbReference type="Proteomes" id="UP001177021"/>
    </source>
</evidence>
<protein>
    <submittedName>
        <fullName evidence="1">Uncharacterized protein</fullName>
    </submittedName>
</protein>
<proteinExistence type="predicted"/>
<evidence type="ECO:0000313" key="1">
    <source>
        <dbReference type="EMBL" id="CAJ2660508.1"/>
    </source>
</evidence>
<gene>
    <name evidence="1" type="ORF">MILVUS5_LOCUS26451</name>
</gene>
<keyword evidence="2" id="KW-1185">Reference proteome</keyword>
<accession>A0ACB0KU27</accession>
<organism evidence="1 2">
    <name type="scientific">Trifolium pratense</name>
    <name type="common">Red clover</name>
    <dbReference type="NCBI Taxonomy" id="57577"/>
    <lineage>
        <taxon>Eukaryota</taxon>
        <taxon>Viridiplantae</taxon>
        <taxon>Streptophyta</taxon>
        <taxon>Embryophyta</taxon>
        <taxon>Tracheophyta</taxon>
        <taxon>Spermatophyta</taxon>
        <taxon>Magnoliopsida</taxon>
        <taxon>eudicotyledons</taxon>
        <taxon>Gunneridae</taxon>
        <taxon>Pentapetalae</taxon>
        <taxon>rosids</taxon>
        <taxon>fabids</taxon>
        <taxon>Fabales</taxon>
        <taxon>Fabaceae</taxon>
        <taxon>Papilionoideae</taxon>
        <taxon>50 kb inversion clade</taxon>
        <taxon>NPAAA clade</taxon>
        <taxon>Hologalegina</taxon>
        <taxon>IRL clade</taxon>
        <taxon>Trifolieae</taxon>
        <taxon>Trifolium</taxon>
    </lineage>
</organism>
<comment type="caution">
    <text evidence="1">The sequence shown here is derived from an EMBL/GenBank/DDBJ whole genome shotgun (WGS) entry which is preliminary data.</text>
</comment>
<dbReference type="EMBL" id="CASHSV030000311">
    <property type="protein sequence ID" value="CAJ2660508.1"/>
    <property type="molecule type" value="Genomic_DNA"/>
</dbReference>
<sequence>MADLHIQNQQESSMADHLDHHIHTHNTSVKRGSRPTSSSDQRSSKKHSFNQEKLARNGFSAITLPISLCGNVLRGSVSDPSYTFQEKTMPVRGSSGLPPRPPISRCNSEVIDPATVKAAVSHCLKSEENSPPDSKRLKRMKEQLTEMKQWWDEIMKDEEEENEKEQQKEEEKEQEEEKDSLVAEDDKVPSQSQDELRADYEEAISVEWLEKCLSLTFRCPCSKGYEFLISENNCYYKLV</sequence>
<dbReference type="Proteomes" id="UP001177021">
    <property type="component" value="Unassembled WGS sequence"/>
</dbReference>
<reference evidence="1" key="1">
    <citation type="submission" date="2023-10" db="EMBL/GenBank/DDBJ databases">
        <authorList>
            <person name="Rodriguez Cubillos JULIANA M."/>
            <person name="De Vega J."/>
        </authorList>
    </citation>
    <scope>NUCLEOTIDE SEQUENCE</scope>
</reference>
<name>A0ACB0KU27_TRIPR</name>